<evidence type="ECO:0000256" key="11">
    <source>
        <dbReference type="ARBA" id="ARBA00023180"/>
    </source>
</evidence>
<evidence type="ECO:0000256" key="4">
    <source>
        <dbReference type="ARBA" id="ARBA00022475"/>
    </source>
</evidence>
<gene>
    <name evidence="17" type="primary">CG32669</name>
    <name evidence="17" type="ORF">NPIL_285631</name>
</gene>
<sequence>MNPSKWIIAAINVKNVFEIHEKPNGEHFLAGAEGEFLGDILTKLDVDFDVVTPKDYEFGREVSPGNWSGVIGMVARGEADIGVGGLGVFADRFRVVDFSYPYGTDGVTFVTLKQTGKWESLDFINFFDLLTWMFLLASLLFTSAALCMIMRRVESFASVLFSLYSSILRQPLTLRQRDIKMKFIISTWLILTSVISSLYSTGLQAFLAKPSGVKTVETFHELSEAVDKGTLRAFVPKTTSAFQLIMNSTDESIQHIGRKIAQNNWFLTTKEMVSHPLQSPDSATIAGRGLFRFFFQVGNFKSQVLLSKHDAYFFVNAFAIRKDFCCKKELRRATGRLVSAGVHTKCFKEASFKNWLSLPLRLKDVEEDFVLSIEDFTDVLLMFSVGLFLSLLYLEKRFGKTLRRICSLSFSLQVILYTAVCLYAPALALSAVTSLSLWTSIVTVSVVCTFYCALGGMKAVLWTDVLQALLMYVGLVAMLVKGSMDVGGVQNVWSRAEEGGRLVVPGFEMDFTSRYTFLNIFMYGFVTSLSAYGVGQMQVQRMLTVSSVKKARFALFSSIPVISLFHVVNVFVGLVVYANFFDCDPLTSGENFITKPDQLLPYFSLTSLRNLPGMPGLCICGILSAALSTLSSLMNSLTTVTVEDFMRPILKLSDRKNAFAAKFITLFYGVLSLFLTYIVSSFGNVLQASTIVYGLVAGPTLGVFLLGVLTARTNEKGAVIGLIVSLILTAWISFGSASTNIAHSKLPVSVAGCSSSNVTITSTISPLTTTLEPQMGDHLPEHVFPLFKVSYMWFSPIGTLTTLIVGYLTSYICSKPTDLEGHLLNPIARKFLLGKDSKKCDIQLTDYCISTENYKEDEKEHANGVLLQHEEEIKLNT</sequence>
<dbReference type="GO" id="GO:0006814">
    <property type="term" value="P:sodium ion transport"/>
    <property type="evidence" value="ECO:0007669"/>
    <property type="project" value="UniProtKB-KW"/>
</dbReference>
<name>A0A8X6NN24_NEPPI</name>
<evidence type="ECO:0000256" key="1">
    <source>
        <dbReference type="ARBA" id="ARBA00004651"/>
    </source>
</evidence>
<evidence type="ECO:0000256" key="10">
    <source>
        <dbReference type="ARBA" id="ARBA00023170"/>
    </source>
</evidence>
<evidence type="ECO:0000256" key="14">
    <source>
        <dbReference type="ARBA" id="ARBA00023303"/>
    </source>
</evidence>
<dbReference type="PANTHER" id="PTHR42985">
    <property type="entry name" value="SODIUM-COUPLED MONOCARBOXYLATE TRANSPORTER"/>
    <property type="match status" value="1"/>
</dbReference>
<feature type="transmembrane region" description="Helical" evidence="15">
    <location>
        <begin position="791"/>
        <end position="813"/>
    </location>
</feature>
<evidence type="ECO:0000256" key="7">
    <source>
        <dbReference type="ARBA" id="ARBA00023053"/>
    </source>
</evidence>
<feature type="transmembrane region" description="Helical" evidence="15">
    <location>
        <begin position="691"/>
        <end position="711"/>
    </location>
</feature>
<reference evidence="17" key="1">
    <citation type="submission" date="2020-08" db="EMBL/GenBank/DDBJ databases">
        <title>Multicomponent nature underlies the extraordinary mechanical properties of spider dragline silk.</title>
        <authorList>
            <person name="Kono N."/>
            <person name="Nakamura H."/>
            <person name="Mori M."/>
            <person name="Yoshida Y."/>
            <person name="Ohtoshi R."/>
            <person name="Malay A.D."/>
            <person name="Moran D.A.P."/>
            <person name="Tomita M."/>
            <person name="Numata K."/>
            <person name="Arakawa K."/>
        </authorList>
    </citation>
    <scope>NUCLEOTIDE SEQUENCE</scope>
</reference>
<feature type="transmembrane region" description="Helical" evidence="15">
    <location>
        <begin position="376"/>
        <end position="394"/>
    </location>
</feature>
<dbReference type="NCBIfam" id="TIGR00813">
    <property type="entry name" value="sss"/>
    <property type="match status" value="1"/>
</dbReference>
<feature type="transmembrane region" description="Helical" evidence="15">
    <location>
        <begin position="659"/>
        <end position="679"/>
    </location>
</feature>
<feature type="transmembrane region" description="Helical" evidence="15">
    <location>
        <begin position="461"/>
        <end position="480"/>
    </location>
</feature>
<dbReference type="InterPro" id="IPR001734">
    <property type="entry name" value="Na/solute_symporter"/>
</dbReference>
<keyword evidence="8" id="KW-0406">Ion transport</keyword>
<keyword evidence="4" id="KW-1003">Cell membrane</keyword>
<dbReference type="PANTHER" id="PTHR42985:SF40">
    <property type="entry name" value="LD47995P-RELATED"/>
    <property type="match status" value="1"/>
</dbReference>
<keyword evidence="10" id="KW-0675">Receptor</keyword>
<keyword evidence="11" id="KW-0325">Glycoprotein</keyword>
<keyword evidence="14" id="KW-0407">Ion channel</keyword>
<organism evidence="17 18">
    <name type="scientific">Nephila pilipes</name>
    <name type="common">Giant wood spider</name>
    <name type="synonym">Nephila maculata</name>
    <dbReference type="NCBI Taxonomy" id="299642"/>
    <lineage>
        <taxon>Eukaryota</taxon>
        <taxon>Metazoa</taxon>
        <taxon>Ecdysozoa</taxon>
        <taxon>Arthropoda</taxon>
        <taxon>Chelicerata</taxon>
        <taxon>Arachnida</taxon>
        <taxon>Araneae</taxon>
        <taxon>Araneomorphae</taxon>
        <taxon>Entelegynae</taxon>
        <taxon>Araneoidea</taxon>
        <taxon>Nephilidae</taxon>
        <taxon>Nephila</taxon>
    </lineage>
</organism>
<proteinExistence type="inferred from homology"/>
<comment type="caution">
    <text evidence="17">The sequence shown here is derived from an EMBL/GenBank/DDBJ whole genome shotgun (WGS) entry which is preliminary data.</text>
</comment>
<dbReference type="EMBL" id="BMAW01106496">
    <property type="protein sequence ID" value="GFT24635.1"/>
    <property type="molecule type" value="Genomic_DNA"/>
</dbReference>
<dbReference type="Gene3D" id="3.40.190.10">
    <property type="entry name" value="Periplasmic binding protein-like II"/>
    <property type="match status" value="1"/>
</dbReference>
<dbReference type="InterPro" id="IPR019594">
    <property type="entry name" value="Glu/Gly-bd"/>
</dbReference>
<feature type="transmembrane region" description="Helical" evidence="15">
    <location>
        <begin position="555"/>
        <end position="578"/>
    </location>
</feature>
<keyword evidence="13" id="KW-1071">Ligand-gated ion channel</keyword>
<comment type="subcellular location">
    <subcellularLocation>
        <location evidence="1">Cell membrane</location>
        <topology evidence="1">Multi-pass membrane protein</topology>
    </subcellularLocation>
</comment>
<evidence type="ECO:0000256" key="15">
    <source>
        <dbReference type="SAM" id="Phobius"/>
    </source>
</evidence>
<dbReference type="AlphaFoldDB" id="A0A8X6NN24"/>
<dbReference type="GO" id="GO:0015293">
    <property type="term" value="F:symporter activity"/>
    <property type="evidence" value="ECO:0007669"/>
    <property type="project" value="TreeGrafter"/>
</dbReference>
<dbReference type="OrthoDB" id="8182981at2759"/>
<evidence type="ECO:0000256" key="12">
    <source>
        <dbReference type="ARBA" id="ARBA00023201"/>
    </source>
</evidence>
<evidence type="ECO:0000256" key="8">
    <source>
        <dbReference type="ARBA" id="ARBA00023065"/>
    </source>
</evidence>
<feature type="transmembrane region" description="Helical" evidence="15">
    <location>
        <begin position="406"/>
        <end position="429"/>
    </location>
</feature>
<feature type="transmembrane region" description="Helical" evidence="15">
    <location>
        <begin position="435"/>
        <end position="454"/>
    </location>
</feature>
<evidence type="ECO:0000313" key="18">
    <source>
        <dbReference type="Proteomes" id="UP000887013"/>
    </source>
</evidence>
<evidence type="ECO:0000313" key="17">
    <source>
        <dbReference type="EMBL" id="GFT24635.1"/>
    </source>
</evidence>
<dbReference type="PROSITE" id="PS50283">
    <property type="entry name" value="NA_SOLUT_SYMP_3"/>
    <property type="match status" value="1"/>
</dbReference>
<feature type="transmembrane region" description="Helical" evidence="15">
    <location>
        <begin position="183"/>
        <end position="207"/>
    </location>
</feature>
<keyword evidence="18" id="KW-1185">Reference proteome</keyword>
<dbReference type="Pfam" id="PF10613">
    <property type="entry name" value="Lig_chan-Glu_bd"/>
    <property type="match status" value="1"/>
</dbReference>
<feature type="domain" description="Ionotropic glutamate receptor L-glutamate and glycine-binding" evidence="16">
    <location>
        <begin position="20"/>
        <end position="113"/>
    </location>
</feature>
<feature type="transmembrane region" description="Helical" evidence="15">
    <location>
        <begin position="614"/>
        <end position="638"/>
    </location>
</feature>
<feature type="transmembrane region" description="Helical" evidence="15">
    <location>
        <begin position="129"/>
        <end position="149"/>
    </location>
</feature>
<evidence type="ECO:0000256" key="6">
    <source>
        <dbReference type="ARBA" id="ARBA00022989"/>
    </source>
</evidence>
<dbReference type="SUPFAM" id="SSF53850">
    <property type="entry name" value="Periplasmic binding protein-like II"/>
    <property type="match status" value="1"/>
</dbReference>
<feature type="transmembrane region" description="Helical" evidence="15">
    <location>
        <begin position="718"/>
        <end position="737"/>
    </location>
</feature>
<keyword evidence="12" id="KW-0739">Sodium transport</keyword>
<protein>
    <submittedName>
        <fullName evidence="17">Putative sodium-dependent multivitamin transporter</fullName>
    </submittedName>
</protein>
<dbReference type="GO" id="GO:0015276">
    <property type="term" value="F:ligand-gated monoatomic ion channel activity"/>
    <property type="evidence" value="ECO:0007669"/>
    <property type="project" value="InterPro"/>
</dbReference>
<dbReference type="Pfam" id="PF00474">
    <property type="entry name" value="SSF"/>
    <property type="match status" value="1"/>
</dbReference>
<evidence type="ECO:0000259" key="16">
    <source>
        <dbReference type="Pfam" id="PF10613"/>
    </source>
</evidence>
<accession>A0A8X6NN24</accession>
<dbReference type="InterPro" id="IPR051163">
    <property type="entry name" value="Sodium:Solute_Symporter_SSF"/>
</dbReference>
<dbReference type="Gene3D" id="1.20.1730.10">
    <property type="entry name" value="Sodium/glucose cotransporter"/>
    <property type="match status" value="1"/>
</dbReference>
<evidence type="ECO:0000256" key="13">
    <source>
        <dbReference type="ARBA" id="ARBA00023286"/>
    </source>
</evidence>
<evidence type="ECO:0000256" key="5">
    <source>
        <dbReference type="ARBA" id="ARBA00022692"/>
    </source>
</evidence>
<keyword evidence="3" id="KW-0813">Transport</keyword>
<dbReference type="Gene3D" id="1.10.287.70">
    <property type="match status" value="1"/>
</dbReference>
<evidence type="ECO:0000256" key="2">
    <source>
        <dbReference type="ARBA" id="ARBA00006434"/>
    </source>
</evidence>
<dbReference type="GO" id="GO:0005886">
    <property type="term" value="C:plasma membrane"/>
    <property type="evidence" value="ECO:0007669"/>
    <property type="project" value="UniProtKB-SubCell"/>
</dbReference>
<comment type="similarity">
    <text evidence="2">Belongs to the sodium:solute symporter (SSF) (TC 2.A.21) family.</text>
</comment>
<dbReference type="InterPro" id="IPR038377">
    <property type="entry name" value="Na/Glc_symporter_sf"/>
</dbReference>
<keyword evidence="9 15" id="KW-0472">Membrane</keyword>
<evidence type="ECO:0000256" key="9">
    <source>
        <dbReference type="ARBA" id="ARBA00023136"/>
    </source>
</evidence>
<keyword evidence="7" id="KW-0915">Sodium</keyword>
<dbReference type="Proteomes" id="UP000887013">
    <property type="component" value="Unassembled WGS sequence"/>
</dbReference>
<feature type="transmembrane region" description="Helical" evidence="15">
    <location>
        <begin position="515"/>
        <end position="534"/>
    </location>
</feature>
<keyword evidence="5 15" id="KW-0812">Transmembrane</keyword>
<evidence type="ECO:0000256" key="3">
    <source>
        <dbReference type="ARBA" id="ARBA00022448"/>
    </source>
</evidence>
<keyword evidence="6 15" id="KW-1133">Transmembrane helix</keyword>